<dbReference type="Pfam" id="PF00480">
    <property type="entry name" value="ROK"/>
    <property type="match status" value="1"/>
</dbReference>
<accession>A0A2G1AT28</accession>
<dbReference type="Gene3D" id="3.30.420.40">
    <property type="match status" value="2"/>
</dbReference>
<comment type="caution">
    <text evidence="1">The sequence shown here is derived from an EMBL/GenBank/DDBJ whole genome shotgun (WGS) entry which is preliminary data.</text>
</comment>
<dbReference type="Proteomes" id="UP000050463">
    <property type="component" value="Unassembled WGS sequence"/>
</dbReference>
<dbReference type="GeneID" id="69651492"/>
<dbReference type="InterPro" id="IPR000600">
    <property type="entry name" value="ROK"/>
</dbReference>
<dbReference type="GO" id="GO:0019262">
    <property type="term" value="P:N-acetylneuraminate catabolic process"/>
    <property type="evidence" value="ECO:0007669"/>
    <property type="project" value="TreeGrafter"/>
</dbReference>
<reference evidence="1 2" key="1">
    <citation type="submission" date="2015-08" db="EMBL/GenBank/DDBJ databases">
        <title>Draft Genome Sequence of Vibrio splendidus UCD-SED7.</title>
        <authorList>
            <person name="Lee R.D."/>
            <person name="Lang J.M."/>
            <person name="Coil D.A."/>
            <person name="Jospin G."/>
            <person name="Eisen J.A."/>
        </authorList>
    </citation>
    <scope>NUCLEOTIDE SEQUENCE [LARGE SCALE GENOMIC DNA]</scope>
    <source>
        <strain evidence="1 2">UCD-SED7</strain>
    </source>
</reference>
<evidence type="ECO:0000313" key="1">
    <source>
        <dbReference type="EMBL" id="KPL94822.1"/>
    </source>
</evidence>
<protein>
    <submittedName>
        <fullName evidence="1">Transcriptional regulator</fullName>
    </submittedName>
</protein>
<dbReference type="EMBL" id="LIZK01000003">
    <property type="protein sequence ID" value="KPL94822.1"/>
    <property type="molecule type" value="Genomic_DNA"/>
</dbReference>
<proteinExistence type="predicted"/>
<dbReference type="InterPro" id="IPR043129">
    <property type="entry name" value="ATPase_NBD"/>
</dbReference>
<dbReference type="SUPFAM" id="SSF53067">
    <property type="entry name" value="Actin-like ATPase domain"/>
    <property type="match status" value="1"/>
</dbReference>
<dbReference type="SUPFAM" id="SSF46785">
    <property type="entry name" value="Winged helix' DNA-binding domain"/>
    <property type="match status" value="1"/>
</dbReference>
<dbReference type="InterPro" id="IPR036390">
    <property type="entry name" value="WH_DNA-bd_sf"/>
</dbReference>
<dbReference type="InterPro" id="IPR036388">
    <property type="entry name" value="WH-like_DNA-bd_sf"/>
</dbReference>
<dbReference type="PANTHER" id="PTHR18964:SF169">
    <property type="entry name" value="N-ACETYLMANNOSAMINE KINASE"/>
    <property type="match status" value="1"/>
</dbReference>
<name>A0A2G1AT28_VIBSP</name>
<dbReference type="RefSeq" id="WP_017111900.1">
    <property type="nucleotide sequence ID" value="NZ_LIZK01000003.1"/>
</dbReference>
<sequence>MLTPIKPLQLELTPGQKKLLAVCRQHSSVPRAKIVEKTGLRSGSVTSISKELLAMNMIKEGPREKVGRGQPIIPLQLNPYAAFSFGIAFHIHRIEVALANFCGEVIDTETIDYAEDAPIIDVLKNIKAQIDVLVDKHKIQNARILGIGVSMPGPSEGDGKSIRTIIQMGHWRGVDLASIFGDVFEWPVWIDNDCNVAVVGEFYSGQWPEVKNMVLFELGHGVGGGVIINRKLYRGSRHNAGEIGTYFNLLGEENKPTIRGLLDQLAASGLEVDGPEDIPGLDNPVVSKWVRFAAAQLKPMLVVTLGWFDPDCIVIGGSCPQHISQAIIDEVALDKVWEEAERSYAMAQFSPSKIGSSLNTYGACMFPVFRTLGI</sequence>
<dbReference type="Gene3D" id="1.10.10.10">
    <property type="entry name" value="Winged helix-like DNA-binding domain superfamily/Winged helix DNA-binding domain"/>
    <property type="match status" value="1"/>
</dbReference>
<evidence type="ECO:0000313" key="2">
    <source>
        <dbReference type="Proteomes" id="UP000050463"/>
    </source>
</evidence>
<dbReference type="GO" id="GO:0009384">
    <property type="term" value="F:N-acylmannosamine kinase activity"/>
    <property type="evidence" value="ECO:0007669"/>
    <property type="project" value="TreeGrafter"/>
</dbReference>
<organism evidence="1 2">
    <name type="scientific">Vibrio splendidus</name>
    <dbReference type="NCBI Taxonomy" id="29497"/>
    <lineage>
        <taxon>Bacteria</taxon>
        <taxon>Pseudomonadati</taxon>
        <taxon>Pseudomonadota</taxon>
        <taxon>Gammaproteobacteria</taxon>
        <taxon>Vibrionales</taxon>
        <taxon>Vibrionaceae</taxon>
        <taxon>Vibrio</taxon>
    </lineage>
</organism>
<gene>
    <name evidence="1" type="ORF">AN168_09935</name>
</gene>
<dbReference type="AlphaFoldDB" id="A0A2G1AT28"/>
<dbReference type="CDD" id="cd23763">
    <property type="entry name" value="ASKHA_ATPase_ROK"/>
    <property type="match status" value="1"/>
</dbReference>
<dbReference type="PANTHER" id="PTHR18964">
    <property type="entry name" value="ROK (REPRESSOR, ORF, KINASE) FAMILY"/>
    <property type="match status" value="1"/>
</dbReference>